<feature type="compositionally biased region" description="Polar residues" evidence="1">
    <location>
        <begin position="146"/>
        <end position="156"/>
    </location>
</feature>
<reference evidence="2 3" key="1">
    <citation type="submission" date="2019-11" db="EMBL/GenBank/DDBJ databases">
        <authorList>
            <person name="Yang C."/>
            <person name="Li F."/>
        </authorList>
    </citation>
    <scope>NUCLEOTIDE SEQUENCE [LARGE SCALE GENOMIC DNA]</scope>
    <source>
        <strain evidence="2">KB4526</strain>
        <tissue evidence="2">Muscle</tissue>
    </source>
</reference>
<dbReference type="AlphaFoldDB" id="A0A6G1A4W5"/>
<feature type="region of interest" description="Disordered" evidence="1">
    <location>
        <begin position="136"/>
        <end position="162"/>
    </location>
</feature>
<accession>A0A6G1A4W5</accession>
<organism evidence="2 3">
    <name type="scientific">Crocuta crocuta</name>
    <name type="common">Spotted hyena</name>
    <dbReference type="NCBI Taxonomy" id="9678"/>
    <lineage>
        <taxon>Eukaryota</taxon>
        <taxon>Metazoa</taxon>
        <taxon>Chordata</taxon>
        <taxon>Craniata</taxon>
        <taxon>Vertebrata</taxon>
        <taxon>Euteleostomi</taxon>
        <taxon>Mammalia</taxon>
        <taxon>Eutheria</taxon>
        <taxon>Laurasiatheria</taxon>
        <taxon>Carnivora</taxon>
        <taxon>Feliformia</taxon>
        <taxon>Hyaenidae</taxon>
        <taxon>Crocuta</taxon>
    </lineage>
</organism>
<comment type="caution">
    <text evidence="2">The sequence shown here is derived from an EMBL/GenBank/DDBJ whole genome shotgun (WGS) entry which is preliminary data.</text>
</comment>
<evidence type="ECO:0000256" key="1">
    <source>
        <dbReference type="SAM" id="MobiDB-lite"/>
    </source>
</evidence>
<evidence type="ECO:0000313" key="3">
    <source>
        <dbReference type="Proteomes" id="UP000475037"/>
    </source>
</evidence>
<keyword evidence="3" id="KW-1185">Reference proteome</keyword>
<feature type="region of interest" description="Disordered" evidence="1">
    <location>
        <begin position="1"/>
        <end position="31"/>
    </location>
</feature>
<protein>
    <submittedName>
        <fullName evidence="2">TIGD1 protein</fullName>
    </submittedName>
</protein>
<feature type="non-terminal residue" evidence="2">
    <location>
        <position position="1"/>
    </location>
</feature>
<dbReference type="Proteomes" id="UP000475037">
    <property type="component" value="Unassembled WGS sequence"/>
</dbReference>
<gene>
    <name evidence="2" type="primary">Tigd1_19</name>
    <name evidence="2" type="ORF">FOF47_R21992</name>
</gene>
<proteinExistence type="predicted"/>
<evidence type="ECO:0000313" key="2">
    <source>
        <dbReference type="EMBL" id="KAF0870607.1"/>
    </source>
</evidence>
<sequence>FRTSVEETADVVETGREPESEVEPEGGTEWLPCLDTTSPDERLLLCEQRKWFLEMETAPGEDTMEVVGMATEGVEYHLNSIVKALAGSQTTNSKFERSSPVLKVLPNSIARYREIVHEKKSQSVLKISSFYGKNLPRHSSLREPPLTSQHPSTSRQHCLPAE</sequence>
<dbReference type="EMBL" id="VOAJ01024672">
    <property type="protein sequence ID" value="KAF0870607.1"/>
    <property type="molecule type" value="Genomic_DNA"/>
</dbReference>
<feature type="non-terminal residue" evidence="2">
    <location>
        <position position="162"/>
    </location>
</feature>
<name>A0A6G1A4W5_CROCR</name>